<comment type="caution">
    <text evidence="2">The sequence shown here is derived from an EMBL/GenBank/DDBJ whole genome shotgun (WGS) entry which is preliminary data.</text>
</comment>
<evidence type="ECO:0000259" key="1">
    <source>
        <dbReference type="Pfam" id="PF09032"/>
    </source>
</evidence>
<dbReference type="GO" id="GO:0007507">
    <property type="term" value="P:heart development"/>
    <property type="evidence" value="ECO:0007669"/>
    <property type="project" value="TreeGrafter"/>
</dbReference>
<protein>
    <recommendedName>
        <fullName evidence="1">Siah interacting protein N-terminal domain-containing protein</fullName>
    </recommendedName>
</protein>
<sequence>LQKDIEELKVPLGKAIRKRVSDPLTAEKSKIETEIKNKTQQKSQRRAKLLENKKLAAVVALIKTAYT</sequence>
<dbReference type="Gene3D" id="4.10.860.10">
    <property type="entry name" value="UVR domain"/>
    <property type="match status" value="1"/>
</dbReference>
<feature type="domain" description="Siah interacting protein N-terminal" evidence="1">
    <location>
        <begin position="1"/>
        <end position="67"/>
    </location>
</feature>
<feature type="non-terminal residue" evidence="2">
    <location>
        <position position="1"/>
    </location>
</feature>
<name>A0A5N3VGJ5_MUNMU</name>
<dbReference type="PANTHER" id="PTHR13164:SF3">
    <property type="entry name" value="CALCYCLIN-BINDING PROTEIN"/>
    <property type="match status" value="1"/>
</dbReference>
<keyword evidence="3" id="KW-1185">Reference proteome</keyword>
<proteinExistence type="predicted"/>
<organism evidence="2 3">
    <name type="scientific">Muntiacus muntjak</name>
    <name type="common">Barking deer</name>
    <name type="synonym">Indian muntjac</name>
    <dbReference type="NCBI Taxonomy" id="9888"/>
    <lineage>
        <taxon>Eukaryota</taxon>
        <taxon>Metazoa</taxon>
        <taxon>Chordata</taxon>
        <taxon>Craniata</taxon>
        <taxon>Vertebrata</taxon>
        <taxon>Euteleostomi</taxon>
        <taxon>Mammalia</taxon>
        <taxon>Eutheria</taxon>
        <taxon>Laurasiatheria</taxon>
        <taxon>Artiodactyla</taxon>
        <taxon>Ruminantia</taxon>
        <taxon>Pecora</taxon>
        <taxon>Cervidae</taxon>
        <taxon>Muntiacinae</taxon>
        <taxon>Muntiacus</taxon>
    </lineage>
</organism>
<dbReference type="GO" id="GO:0005634">
    <property type="term" value="C:nucleus"/>
    <property type="evidence" value="ECO:0007669"/>
    <property type="project" value="TreeGrafter"/>
</dbReference>
<dbReference type="Pfam" id="PF09032">
    <property type="entry name" value="Siah-Interact_N"/>
    <property type="match status" value="1"/>
</dbReference>
<evidence type="ECO:0000313" key="2">
    <source>
        <dbReference type="EMBL" id="KAB0347515.1"/>
    </source>
</evidence>
<gene>
    <name evidence="2" type="ORF">FD754_012372</name>
</gene>
<dbReference type="InterPro" id="IPR052289">
    <property type="entry name" value="Calcyclin-binding_UBL-bridge"/>
</dbReference>
<dbReference type="AlphaFoldDB" id="A0A5N3VGJ5"/>
<feature type="non-terminal residue" evidence="2">
    <location>
        <position position="67"/>
    </location>
</feature>
<dbReference type="PANTHER" id="PTHR13164">
    <property type="entry name" value="CALICYLIN BINDING PROTEIN"/>
    <property type="match status" value="1"/>
</dbReference>
<dbReference type="Proteomes" id="UP000326458">
    <property type="component" value="Unassembled WGS sequence"/>
</dbReference>
<reference evidence="2 3" key="1">
    <citation type="submission" date="2019-06" db="EMBL/GenBank/DDBJ databases">
        <title>Discovery of a novel chromosome fission-fusion reversal in muntjac.</title>
        <authorList>
            <person name="Mudd A.B."/>
            <person name="Bredeson J.V."/>
            <person name="Baum R."/>
            <person name="Hockemeyer D."/>
            <person name="Rokhsar D.S."/>
        </authorList>
    </citation>
    <scope>NUCLEOTIDE SEQUENCE [LARGE SCALE GENOMIC DNA]</scope>
    <source>
        <strain evidence="2">UTSW_UCB_Mm</strain>
        <tissue evidence="2">Fibroblast cell line</tissue>
    </source>
</reference>
<dbReference type="InterPro" id="IPR015120">
    <property type="entry name" value="Siah-Interact_N"/>
</dbReference>
<evidence type="ECO:0000313" key="3">
    <source>
        <dbReference type="Proteomes" id="UP000326458"/>
    </source>
</evidence>
<dbReference type="SUPFAM" id="SSF140106">
    <property type="entry name" value="Calcyclin-binding protein-like"/>
    <property type="match status" value="1"/>
</dbReference>
<dbReference type="EMBL" id="VCEA01000002">
    <property type="protein sequence ID" value="KAB0347515.1"/>
    <property type="molecule type" value="Genomic_DNA"/>
</dbReference>
<dbReference type="InterPro" id="IPR037201">
    <property type="entry name" value="CacyBP_N"/>
</dbReference>
<dbReference type="FunFam" id="4.10.860.10:FF:000006">
    <property type="entry name" value="calcyclin-binding protein-like"/>
    <property type="match status" value="1"/>
</dbReference>
<accession>A0A5N3VGJ5</accession>